<feature type="chain" id="PRO_5043552255" description="BRICHOS domain-containing protein" evidence="2">
    <location>
        <begin position="19"/>
        <end position="155"/>
    </location>
</feature>
<dbReference type="SMART" id="SM01039">
    <property type="entry name" value="BRICHOS"/>
    <property type="match status" value="1"/>
</dbReference>
<organism evidence="4 5">
    <name type="scientific">Pleurodeles waltl</name>
    <name type="common">Iberian ribbed newt</name>
    <dbReference type="NCBI Taxonomy" id="8319"/>
    <lineage>
        <taxon>Eukaryota</taxon>
        <taxon>Metazoa</taxon>
        <taxon>Chordata</taxon>
        <taxon>Craniata</taxon>
        <taxon>Vertebrata</taxon>
        <taxon>Euteleostomi</taxon>
        <taxon>Amphibia</taxon>
        <taxon>Batrachia</taxon>
        <taxon>Caudata</taxon>
        <taxon>Salamandroidea</taxon>
        <taxon>Salamandridae</taxon>
        <taxon>Pleurodelinae</taxon>
        <taxon>Pleurodeles</taxon>
    </lineage>
</organism>
<feature type="signal peptide" evidence="2">
    <location>
        <begin position="1"/>
        <end position="18"/>
    </location>
</feature>
<evidence type="ECO:0000256" key="1">
    <source>
        <dbReference type="ARBA" id="ARBA00023157"/>
    </source>
</evidence>
<protein>
    <recommendedName>
        <fullName evidence="3">BRICHOS domain-containing protein</fullName>
    </recommendedName>
</protein>
<keyword evidence="1" id="KW-1015">Disulfide bond</keyword>
<comment type="caution">
    <text evidence="4">The sequence shown here is derived from an EMBL/GenBank/DDBJ whole genome shotgun (WGS) entry which is preliminary data.</text>
</comment>
<dbReference type="Pfam" id="PF04089">
    <property type="entry name" value="BRICHOS"/>
    <property type="match status" value="1"/>
</dbReference>
<dbReference type="InterPro" id="IPR051772">
    <property type="entry name" value="Gastrokine"/>
</dbReference>
<dbReference type="Gene3D" id="3.30.390.150">
    <property type="match status" value="1"/>
</dbReference>
<keyword evidence="5" id="KW-1185">Reference proteome</keyword>
<reference evidence="4" key="1">
    <citation type="journal article" date="2022" name="bioRxiv">
        <title>Sequencing and chromosome-scale assembly of the giantPleurodeles waltlgenome.</title>
        <authorList>
            <person name="Brown T."/>
            <person name="Elewa A."/>
            <person name="Iarovenko S."/>
            <person name="Subramanian E."/>
            <person name="Araus A.J."/>
            <person name="Petzold A."/>
            <person name="Susuki M."/>
            <person name="Suzuki K.-i.T."/>
            <person name="Hayashi T."/>
            <person name="Toyoda A."/>
            <person name="Oliveira C."/>
            <person name="Osipova E."/>
            <person name="Leigh N.D."/>
            <person name="Simon A."/>
            <person name="Yun M.H."/>
        </authorList>
    </citation>
    <scope>NUCLEOTIDE SEQUENCE</scope>
    <source>
        <strain evidence="4">20211129_DDA</strain>
        <tissue evidence="4">Liver</tissue>
    </source>
</reference>
<dbReference type="Proteomes" id="UP001066276">
    <property type="component" value="Chromosome 3_2"/>
</dbReference>
<name>A0AAV7TNA8_PLEWA</name>
<keyword evidence="2" id="KW-0732">Signal</keyword>
<feature type="domain" description="BRICHOS" evidence="3">
    <location>
        <begin position="45"/>
        <end position="128"/>
    </location>
</feature>
<dbReference type="InterPro" id="IPR007084">
    <property type="entry name" value="BRICHOS_dom"/>
</dbReference>
<sequence length="155" mass="16818">MKTLILVVALLGVFQTHAAPNEAIKVLNPSVKIDKGNNVISISNNFGLNSWDTVLDYTTGFIATRLFSRRACVVIPLKSSVFPSAEQFDKQPVPVTLKYSAWQTPIEDLSRFGAHVEALCDGIQTFPAVETGDIATFGECANSIIITILGITICF</sequence>
<dbReference type="EMBL" id="JANPWB010000006">
    <property type="protein sequence ID" value="KAJ1177720.1"/>
    <property type="molecule type" value="Genomic_DNA"/>
</dbReference>
<evidence type="ECO:0000313" key="5">
    <source>
        <dbReference type="Proteomes" id="UP001066276"/>
    </source>
</evidence>
<dbReference type="PROSITE" id="PS50869">
    <property type="entry name" value="BRICHOS"/>
    <property type="match status" value="1"/>
</dbReference>
<dbReference type="AlphaFoldDB" id="A0AAV7TNA8"/>
<evidence type="ECO:0000313" key="4">
    <source>
        <dbReference type="EMBL" id="KAJ1177720.1"/>
    </source>
</evidence>
<evidence type="ECO:0000259" key="3">
    <source>
        <dbReference type="PROSITE" id="PS50869"/>
    </source>
</evidence>
<dbReference type="PANTHER" id="PTHR16483">
    <property type="entry name" value="GASTROKINE 1"/>
    <property type="match status" value="1"/>
</dbReference>
<proteinExistence type="predicted"/>
<gene>
    <name evidence="4" type="ORF">NDU88_002972</name>
</gene>
<evidence type="ECO:0000256" key="2">
    <source>
        <dbReference type="SAM" id="SignalP"/>
    </source>
</evidence>
<accession>A0AAV7TNA8</accession>